<evidence type="ECO:0000313" key="9">
    <source>
        <dbReference type="EMBL" id="MBC2143001.1"/>
    </source>
</evidence>
<keyword evidence="6" id="KW-1133">Transmembrane helix</keyword>
<keyword evidence="3" id="KW-0964">Secreted</keyword>
<comment type="caution">
    <text evidence="9">The sequence shown here is derived from an EMBL/GenBank/DDBJ whole genome shotgun (WGS) entry which is preliminary data.</text>
</comment>
<comment type="subcellular location">
    <subcellularLocation>
        <location evidence="1">Secreted</location>
        <location evidence="1">Cell wall</location>
        <topology evidence="1">Peptidoglycan-anchor</topology>
    </subcellularLocation>
</comment>
<organism evidence="9 10">
    <name type="scientific">Listeria innocua</name>
    <dbReference type="NCBI Taxonomy" id="1642"/>
    <lineage>
        <taxon>Bacteria</taxon>
        <taxon>Bacillati</taxon>
        <taxon>Bacillota</taxon>
        <taxon>Bacilli</taxon>
        <taxon>Bacillales</taxon>
        <taxon>Listeriaceae</taxon>
        <taxon>Listeria</taxon>
    </lineage>
</organism>
<feature type="signal peptide" evidence="7">
    <location>
        <begin position="1"/>
        <end position="20"/>
    </location>
</feature>
<evidence type="ECO:0000313" key="10">
    <source>
        <dbReference type="Proteomes" id="UP000552309"/>
    </source>
</evidence>
<keyword evidence="6" id="KW-0472">Membrane</keyword>
<name>A0AB73HAQ0_LISIO</name>
<feature type="chain" id="PRO_5044490796" evidence="7">
    <location>
        <begin position="21"/>
        <end position="908"/>
    </location>
</feature>
<dbReference type="InterPro" id="IPR019931">
    <property type="entry name" value="LPXTG_anchor"/>
</dbReference>
<evidence type="ECO:0000256" key="4">
    <source>
        <dbReference type="ARBA" id="ARBA00022729"/>
    </source>
</evidence>
<gene>
    <name evidence="9" type="ORF">HCA89_11815</name>
</gene>
<dbReference type="NCBIfam" id="TIGR01167">
    <property type="entry name" value="LPXTG_anchor"/>
    <property type="match status" value="1"/>
</dbReference>
<evidence type="ECO:0000256" key="5">
    <source>
        <dbReference type="ARBA" id="ARBA00023088"/>
    </source>
</evidence>
<keyword evidence="5" id="KW-0572">Peptidoglycan-anchor</keyword>
<feature type="transmembrane region" description="Helical" evidence="6">
    <location>
        <begin position="885"/>
        <end position="902"/>
    </location>
</feature>
<dbReference type="AlphaFoldDB" id="A0AB73HAQ0"/>
<sequence length="908" mass="101212">MKRKICLLIAVGVILLQLSADPFAIWASENNGNNVNAAETETTKYKLILSTPTRDNLMGEYEAGEVIKSAPANPVIEGYKFWGWYEEPNGYGIRWYFQDNKMPDHDVTLYAYFTIESYKATLINEEKTATQTVVYQKKINEPTKPVKDGYTFIGWYDAETGGKKWDFANDLMPGKNITLYAQFASKTYPMTYDNDGVTTTETVDYDGLAEEPTTPTKAGYTFDGWYDAETGGKKWDFAQDKMPANPVTLYARFTMNNYTATFNNDGTTTTQTVDYQEALTEPTEPTKDGYTFEGWYDAQTGGNKWNFATNKMPGNNITLYARYSAKSYTTTFDKEGTTTTQTANYDSLLTEPTAPTKTGYSFDGWYDAETGGNKWNFATDKMPAKNITLYARFTVKSYTATFDKDGTTTTQTANYDSFLTEPTAPTKEGYTFDGWYDAETGGNKWNFAAKKMPAKNVTLYARFTVKSYTATFDKDGTTTTQTVNYDSLIQAPTEPTKAGYIFTGWYDAETGGNKWDFAAKKMPAKNVTLYARFSANAYTATFDKDGTTTTQAVDYDSLITEPTAPTKAGYTFDGWYDAERGGNKWDFAAKKMPAKNITLYARFSTNAYTATFDKDGTTTTQAVDYDSLITEPTAPTKDGYTFDGWYDAETGGNKWNFAVKKMPAKNVTLYARFSTNAYTATFDKDGTTTTQAIDYDSLLTEPTAPTKEGHTFDGWYDAETGGSKWDFAANKMPAKDVTLYARFTVKSYTATLNGEEVTTQTVDYHGLLQEPSALTKAGYTFDGWYDAETGGNKWDFATNKMPANDLALYARFTQNPVVPVDPVNPVNPVNPIQPADPAHQDDLMDDILPATENTNITATIKPANDPVKKTKQSKELPKTGDQENILYLLIGLLLIAGTFGLFKKMSHK</sequence>
<keyword evidence="6" id="KW-0812">Transmembrane</keyword>
<keyword evidence="4 7" id="KW-0732">Signal</keyword>
<evidence type="ECO:0000259" key="8">
    <source>
        <dbReference type="PROSITE" id="PS50847"/>
    </source>
</evidence>
<dbReference type="InterPro" id="IPR042229">
    <property type="entry name" value="Listeria/Bacterioides_rpt_sf"/>
</dbReference>
<evidence type="ECO:0000256" key="7">
    <source>
        <dbReference type="SAM" id="SignalP"/>
    </source>
</evidence>
<protein>
    <submittedName>
        <fullName evidence="9">InlB B-repeat-containing protein</fullName>
    </submittedName>
</protein>
<dbReference type="Pfam" id="PF00746">
    <property type="entry name" value="Gram_pos_anchor"/>
    <property type="match status" value="1"/>
</dbReference>
<proteinExistence type="predicted"/>
<accession>A0AB73HAQ0</accession>
<dbReference type="EMBL" id="JAARXV010000005">
    <property type="protein sequence ID" value="MBC2143001.1"/>
    <property type="molecule type" value="Genomic_DNA"/>
</dbReference>
<dbReference type="InterPro" id="IPR013378">
    <property type="entry name" value="InlB-like_B-rpt"/>
</dbReference>
<dbReference type="RefSeq" id="WP_185543685.1">
    <property type="nucleotide sequence ID" value="NZ_JAARXV010000005.1"/>
</dbReference>
<dbReference type="Gene3D" id="2.60.40.4270">
    <property type="entry name" value="Listeria-Bacteroides repeat domain"/>
    <property type="match status" value="11"/>
</dbReference>
<evidence type="ECO:0000256" key="2">
    <source>
        <dbReference type="ARBA" id="ARBA00022512"/>
    </source>
</evidence>
<dbReference type="Pfam" id="PF09479">
    <property type="entry name" value="Flg_new"/>
    <property type="match status" value="11"/>
</dbReference>
<keyword evidence="2" id="KW-0134">Cell wall</keyword>
<feature type="domain" description="Gram-positive cocci surface proteins LPxTG" evidence="8">
    <location>
        <begin position="876"/>
        <end position="908"/>
    </location>
</feature>
<evidence type="ECO:0000256" key="6">
    <source>
        <dbReference type="SAM" id="Phobius"/>
    </source>
</evidence>
<evidence type="ECO:0000256" key="3">
    <source>
        <dbReference type="ARBA" id="ARBA00022525"/>
    </source>
</evidence>
<evidence type="ECO:0000256" key="1">
    <source>
        <dbReference type="ARBA" id="ARBA00004168"/>
    </source>
</evidence>
<dbReference type="Proteomes" id="UP000552309">
    <property type="component" value="Unassembled WGS sequence"/>
</dbReference>
<reference evidence="9 10" key="1">
    <citation type="submission" date="2020-03" db="EMBL/GenBank/DDBJ databases">
        <title>Soil Listeria distribution.</title>
        <authorList>
            <person name="Liao J."/>
            <person name="Wiedmann M."/>
        </authorList>
    </citation>
    <scope>NUCLEOTIDE SEQUENCE [LARGE SCALE GENOMIC DNA]</scope>
    <source>
        <strain evidence="9 10">FSL L7-0297</strain>
    </source>
</reference>
<dbReference type="NCBIfam" id="TIGR02543">
    <property type="entry name" value="List_Bact_rpt"/>
    <property type="match status" value="10"/>
</dbReference>
<dbReference type="PROSITE" id="PS50847">
    <property type="entry name" value="GRAM_POS_ANCHORING"/>
    <property type="match status" value="1"/>
</dbReference>